<dbReference type="STRING" id="994479.GCA_000194155_03939"/>
<feature type="transmembrane region" description="Helical" evidence="2">
    <location>
        <begin position="126"/>
        <end position="145"/>
    </location>
</feature>
<accession>A0A2N3XSQ8</accession>
<comment type="caution">
    <text evidence="3">The sequence shown here is derived from an EMBL/GenBank/DDBJ whole genome shotgun (WGS) entry which is preliminary data.</text>
</comment>
<keyword evidence="2" id="KW-1133">Transmembrane helix</keyword>
<gene>
    <name evidence="3" type="ORF">A8926_1220</name>
</gene>
<dbReference type="OrthoDB" id="5165844at2"/>
<feature type="region of interest" description="Disordered" evidence="1">
    <location>
        <begin position="600"/>
        <end position="626"/>
    </location>
</feature>
<reference evidence="3" key="1">
    <citation type="submission" date="2017-12" db="EMBL/GenBank/DDBJ databases">
        <title>Sequencing the genomes of 1000 Actinobacteria strains.</title>
        <authorList>
            <person name="Klenk H.-P."/>
        </authorList>
    </citation>
    <scope>NUCLEOTIDE SEQUENCE [LARGE SCALE GENOMIC DNA]</scope>
    <source>
        <strain evidence="3">DSM 44228</strain>
    </source>
</reference>
<dbReference type="AlphaFoldDB" id="A0A2N3XSQ8"/>
<feature type="transmembrane region" description="Helical" evidence="2">
    <location>
        <begin position="91"/>
        <end position="111"/>
    </location>
</feature>
<keyword evidence="2" id="KW-0812">Transmembrane</keyword>
<organism evidence="3 4">
    <name type="scientific">Saccharopolyspora spinosa</name>
    <dbReference type="NCBI Taxonomy" id="60894"/>
    <lineage>
        <taxon>Bacteria</taxon>
        <taxon>Bacillati</taxon>
        <taxon>Actinomycetota</taxon>
        <taxon>Actinomycetes</taxon>
        <taxon>Pseudonocardiales</taxon>
        <taxon>Pseudonocardiaceae</taxon>
        <taxon>Saccharopolyspora</taxon>
    </lineage>
</organism>
<name>A0A2N3XSQ8_SACSN</name>
<evidence type="ECO:0000313" key="4">
    <source>
        <dbReference type="Proteomes" id="UP000233786"/>
    </source>
</evidence>
<feature type="region of interest" description="Disordered" evidence="1">
    <location>
        <begin position="1"/>
        <end position="28"/>
    </location>
</feature>
<dbReference type="Proteomes" id="UP000233786">
    <property type="component" value="Unassembled WGS sequence"/>
</dbReference>
<feature type="compositionally biased region" description="Low complexity" evidence="1">
    <location>
        <begin position="1"/>
        <end position="20"/>
    </location>
</feature>
<evidence type="ECO:0000313" key="3">
    <source>
        <dbReference type="EMBL" id="PKW13672.1"/>
    </source>
</evidence>
<keyword evidence="2" id="KW-0472">Membrane</keyword>
<dbReference type="RefSeq" id="WP_010307641.1">
    <property type="nucleotide sequence ID" value="NZ_PJNB01000001.1"/>
</dbReference>
<dbReference type="InterPro" id="IPR027417">
    <property type="entry name" value="P-loop_NTPase"/>
</dbReference>
<feature type="transmembrane region" description="Helical" evidence="2">
    <location>
        <begin position="59"/>
        <end position="79"/>
    </location>
</feature>
<sequence>MSTSDPTTNTTPKTTASSTNGGHVTGHNGPGPTIWQTWLITTWVGAGGVLADAAMDPNLLGHVGLTAGAGLLGTFVGGAVMPADKDEQRRLVFESGLFGTATGLAAGAWAWCADAAGLFADLWQPGMWSGLALGGVAWGSVYIALRVRVRRARNPKSETAAKLRKAELGGDYEQIFHDAGFGLVEILDVTAGFGGASERVLVELDLERNDTAQSVRNAEAKLMGITARVMRERRGIRIPGDAVKVTEVQGDAKRVFFDVTLRDVLTEKFDPSDGEDITVPVFDPEHPLMLGFYQHGAPIEQPEAGPHGVAIGASGSGKSTYFRAQIVHYLRRPHVVLGIAGMSKLSAFLRPFMQPVVDGRATRSPFAIIGGGDNGTQEEVDSAVKVLMAAYMLYRHRMANPSIPRDDGGNVIPTPKHPRFIAYLDEVDALIKAKKDGTQHIPVTLPNGEKATVPHMLTTLGSKGRSEGVELEIGTQRTTDSHMGFSGNDLFVNTNRRAIFRTKSSHDARAVGGDRLDPTRIPEHTFVLALGSKAEQIPAKVFYYSADHIALAMQAAEVNGTFGDLSGDEAAALGELWSGRWSASRFGHVADYFGLPLPDRGEYPTSGDGGQAQQPGPVRRTGGVDRVGAKSTRLQEAIERARREAAGQQNERKVDELADSTVNAVIADMEAMLADCAGLARDATPADVLAKVLEVIGDRVGAEPVEILGALGWVSAETSTADYNRAAEDLRDALRAATGNPNLTTKPKRIVSGESPKRVFVRDELDGKGQA</sequence>
<proteinExistence type="predicted"/>
<keyword evidence="4" id="KW-1185">Reference proteome</keyword>
<protein>
    <submittedName>
        <fullName evidence="3">Uncharacterized protein</fullName>
    </submittedName>
</protein>
<dbReference type="EMBL" id="PJNB01000001">
    <property type="protein sequence ID" value="PKW13672.1"/>
    <property type="molecule type" value="Genomic_DNA"/>
</dbReference>
<dbReference type="SUPFAM" id="SSF52540">
    <property type="entry name" value="P-loop containing nucleoside triphosphate hydrolases"/>
    <property type="match status" value="1"/>
</dbReference>
<evidence type="ECO:0000256" key="1">
    <source>
        <dbReference type="SAM" id="MobiDB-lite"/>
    </source>
</evidence>
<evidence type="ECO:0000256" key="2">
    <source>
        <dbReference type="SAM" id="Phobius"/>
    </source>
</evidence>
<dbReference type="Gene3D" id="3.40.50.300">
    <property type="entry name" value="P-loop containing nucleotide triphosphate hydrolases"/>
    <property type="match status" value="1"/>
</dbReference>